<comment type="similarity">
    <text evidence="1">Belongs to the helicase family.</text>
</comment>
<dbReference type="GO" id="GO:0006281">
    <property type="term" value="P:DNA repair"/>
    <property type="evidence" value="ECO:0007669"/>
    <property type="project" value="UniProtKB-KW"/>
</dbReference>
<dbReference type="SMART" id="SM00382">
    <property type="entry name" value="AAA"/>
    <property type="match status" value="1"/>
</dbReference>
<dbReference type="GO" id="GO:0016787">
    <property type="term" value="F:hydrolase activity"/>
    <property type="evidence" value="ECO:0007669"/>
    <property type="project" value="UniProtKB-KW"/>
</dbReference>
<keyword evidence="1" id="KW-0227">DNA damage</keyword>
<evidence type="ECO:0000313" key="4">
    <source>
        <dbReference type="EMBL" id="KAL3781745.1"/>
    </source>
</evidence>
<keyword evidence="1" id="KW-0234">DNA repair</keyword>
<dbReference type="InterPro" id="IPR049163">
    <property type="entry name" value="Pif1-like_2B_dom"/>
</dbReference>
<evidence type="ECO:0000256" key="1">
    <source>
        <dbReference type="RuleBase" id="RU363044"/>
    </source>
</evidence>
<dbReference type="Pfam" id="PF21530">
    <property type="entry name" value="Pif1_2B_dom"/>
    <property type="match status" value="1"/>
</dbReference>
<dbReference type="CDD" id="cd18809">
    <property type="entry name" value="SF1_C_RecD"/>
    <property type="match status" value="1"/>
</dbReference>
<dbReference type="InterPro" id="IPR010285">
    <property type="entry name" value="DNA_helicase_pif1-like_DEAD"/>
</dbReference>
<dbReference type="InterPro" id="IPR051055">
    <property type="entry name" value="PIF1_helicase"/>
</dbReference>
<dbReference type="CDD" id="cd18037">
    <property type="entry name" value="DEXSc_Pif1_like"/>
    <property type="match status" value="1"/>
</dbReference>
<evidence type="ECO:0000259" key="3">
    <source>
        <dbReference type="PROSITE" id="PS50967"/>
    </source>
</evidence>
<organism evidence="4 5">
    <name type="scientific">Cyclotella cryptica</name>
    <dbReference type="NCBI Taxonomy" id="29204"/>
    <lineage>
        <taxon>Eukaryota</taxon>
        <taxon>Sar</taxon>
        <taxon>Stramenopiles</taxon>
        <taxon>Ochrophyta</taxon>
        <taxon>Bacillariophyta</taxon>
        <taxon>Coscinodiscophyceae</taxon>
        <taxon>Thalassiosirophycidae</taxon>
        <taxon>Stephanodiscales</taxon>
        <taxon>Stephanodiscaceae</taxon>
        <taxon>Cyclotella</taxon>
    </lineage>
</organism>
<comment type="caution">
    <text evidence="4">The sequence shown here is derived from an EMBL/GenBank/DDBJ whole genome shotgun (WGS) entry which is preliminary data.</text>
</comment>
<accession>A0ABD3P0L6</accession>
<comment type="cofactor">
    <cofactor evidence="1">
        <name>Mg(2+)</name>
        <dbReference type="ChEBI" id="CHEBI:18420"/>
    </cofactor>
</comment>
<feature type="domain" description="HRDC" evidence="3">
    <location>
        <begin position="147"/>
        <end position="227"/>
    </location>
</feature>
<evidence type="ECO:0000313" key="5">
    <source>
        <dbReference type="Proteomes" id="UP001516023"/>
    </source>
</evidence>
<dbReference type="InterPro" id="IPR010997">
    <property type="entry name" value="HRDC-like_sf"/>
</dbReference>
<dbReference type="GO" id="GO:0006310">
    <property type="term" value="P:DNA recombination"/>
    <property type="evidence" value="ECO:0007669"/>
    <property type="project" value="UniProtKB-KW"/>
</dbReference>
<protein>
    <recommendedName>
        <fullName evidence="1">ATP-dependent DNA helicase</fullName>
        <ecNumber evidence="1">5.6.2.3</ecNumber>
    </recommendedName>
</protein>
<dbReference type="AlphaFoldDB" id="A0ABD3P0L6"/>
<dbReference type="GO" id="GO:0005524">
    <property type="term" value="F:ATP binding"/>
    <property type="evidence" value="ECO:0007669"/>
    <property type="project" value="UniProtKB-KW"/>
</dbReference>
<dbReference type="EMBL" id="JABMIG020000307">
    <property type="protein sequence ID" value="KAL3781745.1"/>
    <property type="molecule type" value="Genomic_DNA"/>
</dbReference>
<dbReference type="Gene3D" id="3.40.50.300">
    <property type="entry name" value="P-loop containing nucleotide triphosphate hydrolases"/>
    <property type="match status" value="2"/>
</dbReference>
<dbReference type="InterPro" id="IPR002121">
    <property type="entry name" value="HRDC_dom"/>
</dbReference>
<dbReference type="Gene3D" id="1.10.150.80">
    <property type="entry name" value="HRDC domain"/>
    <property type="match status" value="1"/>
</dbReference>
<comment type="catalytic activity">
    <reaction evidence="1">
        <text>ATP + H2O = ADP + phosphate + H(+)</text>
        <dbReference type="Rhea" id="RHEA:13065"/>
        <dbReference type="ChEBI" id="CHEBI:15377"/>
        <dbReference type="ChEBI" id="CHEBI:15378"/>
        <dbReference type="ChEBI" id="CHEBI:30616"/>
        <dbReference type="ChEBI" id="CHEBI:43474"/>
        <dbReference type="ChEBI" id="CHEBI:456216"/>
        <dbReference type="EC" id="5.6.2.3"/>
    </reaction>
</comment>
<name>A0ABD3P0L6_9STRA</name>
<keyword evidence="1" id="KW-0233">DNA recombination</keyword>
<feature type="region of interest" description="Disordered" evidence="2">
    <location>
        <begin position="119"/>
        <end position="146"/>
    </location>
</feature>
<dbReference type="EC" id="5.6.2.3" evidence="1"/>
<dbReference type="GO" id="GO:0043139">
    <property type="term" value="F:5'-3' DNA helicase activity"/>
    <property type="evidence" value="ECO:0007669"/>
    <property type="project" value="UniProtKB-EC"/>
</dbReference>
<sequence length="689" mass="76508">MNRRRRTPIFRVTESSPSWPIHRWFVSSLLLISMMATRSLARSTYSSRGHVARNTRTVLPRKWGAVTSAFISYPVQNGLLNNKHVRSFEGITVVRTYSDYILGDDEDIFEEVVEDVKHSSSLSDDDGQESSNNDHTNDSSKDNQDVPILRSKLKKELLQYRIDQAASIDKPAYNIFTNAALDGICASLPTNEDQLLEVKGIGPKKLEMYGDDIIDIVKKYVGDGGLLPECAAINGSKTVSRPEPISIESLTPEQRKAAEMALNGKSVFISGAAGTGKSHVSKFIIQSLQEAEKKCSPTAPTGVAAINVGGSTLHSFFGIGLGVGSVSSLVRKIKKKNAVLQRINETDALLIDEVSMLSCDLLETLDEVARQVRKRNEPMGGMQIIAVGDFFQLPPIMKQEELVEDSIDKQRLYCFDSPVWAELGLTENTVQLTEVQRQEHGSKFEMFLSMVRNGNVPPNVLRDFNRKCLISHDNPLPDDGIIPTRIYTHNLDVDSMNESRLAHLDGDLVTCEAIDEWREKMPVGTPASVKKNMKASIAGELSDIIRLKVGAQVMLTRNKDLENGFRSLVNGSRGVVESFKDELPIVRFDNGRVEKVTRVEAIRYNPDGGIGVLVRKQLPLKLAWATTVHKSQGSTLSRAILDVSKSFEAGQAYVSLSRVKDIEGLYLERPVIMENILVSQRVIDYYNKS</sequence>
<dbReference type="PANTHER" id="PTHR47642:SF7">
    <property type="entry name" value="ATP-DEPENDENT DNA HELICASE PIF1"/>
    <property type="match status" value="1"/>
</dbReference>
<dbReference type="PROSITE" id="PS50967">
    <property type="entry name" value="HRDC"/>
    <property type="match status" value="1"/>
</dbReference>
<dbReference type="InterPro" id="IPR003593">
    <property type="entry name" value="AAA+_ATPase"/>
</dbReference>
<dbReference type="Pfam" id="PF00570">
    <property type="entry name" value="HRDC"/>
    <property type="match status" value="1"/>
</dbReference>
<dbReference type="SMART" id="SM00341">
    <property type="entry name" value="HRDC"/>
    <property type="match status" value="1"/>
</dbReference>
<keyword evidence="1" id="KW-0347">Helicase</keyword>
<dbReference type="InterPro" id="IPR044876">
    <property type="entry name" value="HRDC_dom_sf"/>
</dbReference>
<feature type="compositionally biased region" description="Basic and acidic residues" evidence="2">
    <location>
        <begin position="135"/>
        <end position="144"/>
    </location>
</feature>
<dbReference type="Proteomes" id="UP001516023">
    <property type="component" value="Unassembled WGS sequence"/>
</dbReference>
<proteinExistence type="inferred from homology"/>
<keyword evidence="1" id="KW-0547">Nucleotide-binding</keyword>
<dbReference type="SUPFAM" id="SSF47819">
    <property type="entry name" value="HRDC-like"/>
    <property type="match status" value="1"/>
</dbReference>
<reference evidence="4 5" key="1">
    <citation type="journal article" date="2020" name="G3 (Bethesda)">
        <title>Improved Reference Genome for Cyclotella cryptica CCMP332, a Model for Cell Wall Morphogenesis, Salinity Adaptation, and Lipid Production in Diatoms (Bacillariophyta).</title>
        <authorList>
            <person name="Roberts W.R."/>
            <person name="Downey K.M."/>
            <person name="Ruck E.C."/>
            <person name="Traller J.C."/>
            <person name="Alverson A.J."/>
        </authorList>
    </citation>
    <scope>NUCLEOTIDE SEQUENCE [LARGE SCALE GENOMIC DNA]</scope>
    <source>
        <strain evidence="4 5">CCMP332</strain>
    </source>
</reference>
<dbReference type="SUPFAM" id="SSF52540">
    <property type="entry name" value="P-loop containing nucleoside triphosphate hydrolases"/>
    <property type="match status" value="2"/>
</dbReference>
<keyword evidence="5" id="KW-1185">Reference proteome</keyword>
<dbReference type="InterPro" id="IPR027417">
    <property type="entry name" value="P-loop_NTPase"/>
</dbReference>
<gene>
    <name evidence="4" type="ORF">HJC23_004844</name>
</gene>
<keyword evidence="1" id="KW-0378">Hydrolase</keyword>
<keyword evidence="1" id="KW-0067">ATP-binding</keyword>
<dbReference type="PANTHER" id="PTHR47642">
    <property type="entry name" value="ATP-DEPENDENT DNA HELICASE"/>
    <property type="match status" value="1"/>
</dbReference>
<dbReference type="Pfam" id="PF05970">
    <property type="entry name" value="PIF1"/>
    <property type="match status" value="1"/>
</dbReference>
<evidence type="ECO:0000256" key="2">
    <source>
        <dbReference type="SAM" id="MobiDB-lite"/>
    </source>
</evidence>